<dbReference type="PROSITE" id="PS51447">
    <property type="entry name" value="FDX_ACB"/>
    <property type="match status" value="1"/>
</dbReference>
<evidence type="ECO:0000256" key="1">
    <source>
        <dbReference type="ARBA" id="ARBA00004496"/>
    </source>
</evidence>
<feature type="binding site" evidence="15">
    <location>
        <position position="460"/>
    </location>
    <ligand>
        <name>Mg(2+)</name>
        <dbReference type="ChEBI" id="CHEBI:18420"/>
        <note>shared with alpha subunit</note>
    </ligand>
</feature>
<evidence type="ECO:0000259" key="19">
    <source>
        <dbReference type="PROSITE" id="PS51483"/>
    </source>
</evidence>
<dbReference type="FunFam" id="3.50.40.10:FF:000001">
    <property type="entry name" value="Phenylalanine--tRNA ligase beta subunit"/>
    <property type="match status" value="1"/>
</dbReference>
<dbReference type="Gene3D" id="3.30.70.380">
    <property type="entry name" value="Ferrodoxin-fold anticodon-binding domain"/>
    <property type="match status" value="1"/>
</dbReference>
<dbReference type="GO" id="GO:0006432">
    <property type="term" value="P:phenylalanyl-tRNA aminoacylation"/>
    <property type="evidence" value="ECO:0007669"/>
    <property type="project" value="UniProtKB-UniRule"/>
</dbReference>
<keyword evidence="11 16" id="KW-0694">RNA-binding</keyword>
<sequence>MKVPMKWLREYTHIALDAQDYAQKMVMSGTGVEGVEKTGADFSNVVVGRVVKMERHPNSDHLWICQVDAGEPLQIVTGAQNVHEGDYVPVAKEGAHLPGGVKIKRGKLRGVESCGMLCSGPELNVPEGLYPHCGNEGILIFAEPHTPGEDVKPIFGLGDDIVDFEILANRPDCLSVWGLARESASVLGERFNLPEISVREDGEGTFDDYAKVEVLDTENCPRYAARVITDVKIAPSPMWMREYLYGAGVRPINNIVDITNFIMLETGHPMHAFDLDKVREQTIVVRRAKEGEHLTTLDGKEHVLNGSMLVIADKENATGLAGIMGGEESEITEGTRRVLFECAAFERGNNRVTSRTLGIRTESSARFEKGVCPETAMQALDRACMLVNLLDCGRVVPQAFDNYPHPAPVRTIVASASRMAKLISVPVPAEKMQEILNGLHIATERDGDTLTCVVPPYRQDIEREADLAEEVLRLYGYEHIPSTLMRGETLAGHRSPRQLVLDKVKRTLVDMGMYEAYTYSFISPKWIENLGLKAGDERLNAVKIRNPLGEDTSQMRTSLVPSMLSTLAMNLHRGNAEARMFETAPIFLPRQAGELPEERLSLCIGMYGETVDFFALKQVVEELLFVFGVSLKIEKGADGYYHPGRSAHYGTIAQLGEIHPDVAEKFEIPRRVYVAEVNLAELGAQETPIGAVHELPRFPAVTRDIALVAEEAVPAGDLLDAIVSAGGKHLEEVRLFDLYRGERLGLGKKSLAFALSFRASDRTLTDEEIAASMEKIQAACAGLGAQLRK</sequence>
<keyword evidence="9 15" id="KW-0067">ATP-binding</keyword>
<evidence type="ECO:0000259" key="17">
    <source>
        <dbReference type="PROSITE" id="PS50886"/>
    </source>
</evidence>
<dbReference type="AlphaFoldDB" id="A0A9D1P7Y3"/>
<feature type="binding site" evidence="15">
    <location>
        <position position="470"/>
    </location>
    <ligand>
        <name>Mg(2+)</name>
        <dbReference type="ChEBI" id="CHEBI:18420"/>
        <note>shared with alpha subunit</note>
    </ligand>
</feature>
<dbReference type="GO" id="GO:0005524">
    <property type="term" value="F:ATP binding"/>
    <property type="evidence" value="ECO:0007669"/>
    <property type="project" value="UniProtKB-UniRule"/>
</dbReference>
<dbReference type="SUPFAM" id="SSF50249">
    <property type="entry name" value="Nucleic acid-binding proteins"/>
    <property type="match status" value="1"/>
</dbReference>
<keyword evidence="10 15" id="KW-0460">Magnesium</keyword>
<evidence type="ECO:0000256" key="3">
    <source>
        <dbReference type="ARBA" id="ARBA00011209"/>
    </source>
</evidence>
<dbReference type="Gene3D" id="2.40.50.140">
    <property type="entry name" value="Nucleic acid-binding proteins"/>
    <property type="match status" value="1"/>
</dbReference>
<dbReference type="GO" id="GO:0004826">
    <property type="term" value="F:phenylalanine-tRNA ligase activity"/>
    <property type="evidence" value="ECO:0007669"/>
    <property type="project" value="UniProtKB-UniRule"/>
</dbReference>
<reference evidence="20" key="2">
    <citation type="journal article" date="2021" name="PeerJ">
        <title>Extensive microbial diversity within the chicken gut microbiome revealed by metagenomics and culture.</title>
        <authorList>
            <person name="Gilroy R."/>
            <person name="Ravi A."/>
            <person name="Getino M."/>
            <person name="Pursley I."/>
            <person name="Horton D.L."/>
            <person name="Alikhan N.F."/>
            <person name="Baker D."/>
            <person name="Gharbi K."/>
            <person name="Hall N."/>
            <person name="Watson M."/>
            <person name="Adriaenssens E.M."/>
            <person name="Foster-Nyarko E."/>
            <person name="Jarju S."/>
            <person name="Secka A."/>
            <person name="Antonio M."/>
            <person name="Oren A."/>
            <person name="Chaudhuri R.R."/>
            <person name="La Ragione R."/>
            <person name="Hildebrand F."/>
            <person name="Pallen M.J."/>
        </authorList>
    </citation>
    <scope>NUCLEOTIDE SEQUENCE</scope>
    <source>
        <strain evidence="20">CHK183-6373</strain>
    </source>
</reference>
<feature type="binding site" evidence="15">
    <location>
        <position position="469"/>
    </location>
    <ligand>
        <name>Mg(2+)</name>
        <dbReference type="ChEBI" id="CHEBI:18420"/>
        <note>shared with alpha subunit</note>
    </ligand>
</feature>
<evidence type="ECO:0000256" key="15">
    <source>
        <dbReference type="HAMAP-Rule" id="MF_00283"/>
    </source>
</evidence>
<dbReference type="InterPro" id="IPR009061">
    <property type="entry name" value="DNA-bd_dom_put_sf"/>
</dbReference>
<comment type="similarity">
    <text evidence="2 15">Belongs to the phenylalanyl-tRNA synthetase beta subunit family. Type 1 subfamily.</text>
</comment>
<dbReference type="Pfam" id="PF17759">
    <property type="entry name" value="tRNA_synthFbeta"/>
    <property type="match status" value="1"/>
</dbReference>
<dbReference type="InterPro" id="IPR002547">
    <property type="entry name" value="tRNA-bd_dom"/>
</dbReference>
<dbReference type="EMBL" id="DVOT01000134">
    <property type="protein sequence ID" value="HIV27801.1"/>
    <property type="molecule type" value="Genomic_DNA"/>
</dbReference>
<comment type="cofactor">
    <cofactor evidence="15">
        <name>Mg(2+)</name>
        <dbReference type="ChEBI" id="CHEBI:18420"/>
    </cofactor>
    <text evidence="15">Binds 2 magnesium ions per tetramer.</text>
</comment>
<dbReference type="CDD" id="cd02796">
    <property type="entry name" value="tRNA_bind_bactPheRS"/>
    <property type="match status" value="1"/>
</dbReference>
<dbReference type="InterPro" id="IPR045864">
    <property type="entry name" value="aa-tRNA-synth_II/BPL/LPL"/>
</dbReference>
<evidence type="ECO:0000256" key="13">
    <source>
        <dbReference type="ARBA" id="ARBA00023146"/>
    </source>
</evidence>
<keyword evidence="4 15" id="KW-0963">Cytoplasm</keyword>
<dbReference type="InterPro" id="IPR020825">
    <property type="entry name" value="Phe-tRNA_synthase-like_B3/B4"/>
</dbReference>
<dbReference type="FunFam" id="2.40.50.140:FF:000045">
    <property type="entry name" value="Phenylalanine--tRNA ligase beta subunit"/>
    <property type="match status" value="1"/>
</dbReference>
<evidence type="ECO:0000256" key="11">
    <source>
        <dbReference type="ARBA" id="ARBA00022884"/>
    </source>
</evidence>
<dbReference type="PANTHER" id="PTHR10947:SF0">
    <property type="entry name" value="PHENYLALANINE--TRNA LIGASE BETA SUBUNIT"/>
    <property type="match status" value="1"/>
</dbReference>
<protein>
    <recommendedName>
        <fullName evidence="15">Phenylalanine--tRNA ligase beta subunit</fullName>
        <ecNumber evidence="15">6.1.1.20</ecNumber>
    </recommendedName>
    <alternativeName>
        <fullName evidence="15">Phenylalanyl-tRNA synthetase beta subunit</fullName>
        <shortName evidence="15">PheRS</shortName>
    </alternativeName>
</protein>
<dbReference type="GO" id="GO:0000049">
    <property type="term" value="F:tRNA binding"/>
    <property type="evidence" value="ECO:0007669"/>
    <property type="project" value="UniProtKB-UniRule"/>
</dbReference>
<dbReference type="GO" id="GO:0000287">
    <property type="term" value="F:magnesium ion binding"/>
    <property type="evidence" value="ECO:0007669"/>
    <property type="project" value="UniProtKB-UniRule"/>
</dbReference>
<evidence type="ECO:0000313" key="21">
    <source>
        <dbReference type="Proteomes" id="UP000886884"/>
    </source>
</evidence>
<evidence type="ECO:0000256" key="10">
    <source>
        <dbReference type="ARBA" id="ARBA00022842"/>
    </source>
</evidence>
<dbReference type="Pfam" id="PF03484">
    <property type="entry name" value="B5"/>
    <property type="match status" value="1"/>
</dbReference>
<dbReference type="GO" id="GO:0016740">
    <property type="term" value="F:transferase activity"/>
    <property type="evidence" value="ECO:0007669"/>
    <property type="project" value="UniProtKB-ARBA"/>
</dbReference>
<organism evidence="20 21">
    <name type="scientific">Candidatus Ornithocaccomicrobium faecavium</name>
    <dbReference type="NCBI Taxonomy" id="2840890"/>
    <lineage>
        <taxon>Bacteria</taxon>
        <taxon>Bacillati</taxon>
        <taxon>Bacillota</taxon>
        <taxon>Clostridia</taxon>
        <taxon>Candidatus Ornithocaccomicrobium</taxon>
    </lineage>
</organism>
<feature type="domain" description="B5" evidence="19">
    <location>
        <begin position="407"/>
        <end position="482"/>
    </location>
</feature>
<dbReference type="Pfam" id="PF03147">
    <property type="entry name" value="FDX-ACB"/>
    <property type="match status" value="1"/>
</dbReference>
<dbReference type="InterPro" id="IPR004532">
    <property type="entry name" value="Phe-tRNA-ligase_IIc_bsu_bact"/>
</dbReference>
<dbReference type="InterPro" id="IPR012340">
    <property type="entry name" value="NA-bd_OB-fold"/>
</dbReference>
<dbReference type="Pfam" id="PF01588">
    <property type="entry name" value="tRNA_bind"/>
    <property type="match status" value="1"/>
</dbReference>
<feature type="domain" description="FDX-ACB" evidence="18">
    <location>
        <begin position="696"/>
        <end position="788"/>
    </location>
</feature>
<keyword evidence="5 16" id="KW-0820">tRNA-binding</keyword>
<dbReference type="SMART" id="SM00874">
    <property type="entry name" value="B5"/>
    <property type="match status" value="1"/>
</dbReference>
<evidence type="ECO:0000256" key="6">
    <source>
        <dbReference type="ARBA" id="ARBA00022598"/>
    </source>
</evidence>
<evidence type="ECO:0000256" key="5">
    <source>
        <dbReference type="ARBA" id="ARBA00022555"/>
    </source>
</evidence>
<dbReference type="PROSITE" id="PS51483">
    <property type="entry name" value="B5"/>
    <property type="match status" value="1"/>
</dbReference>
<feature type="binding site" evidence="15">
    <location>
        <position position="466"/>
    </location>
    <ligand>
        <name>Mg(2+)</name>
        <dbReference type="ChEBI" id="CHEBI:18420"/>
        <note>shared with alpha subunit</note>
    </ligand>
</feature>
<dbReference type="InterPro" id="IPR041616">
    <property type="entry name" value="PheRS_beta_core"/>
</dbReference>
<dbReference type="InterPro" id="IPR005121">
    <property type="entry name" value="Fdx_antiC-bd"/>
</dbReference>
<dbReference type="InterPro" id="IPR005147">
    <property type="entry name" value="tRNA_synthase_B5-dom"/>
</dbReference>
<evidence type="ECO:0000313" key="20">
    <source>
        <dbReference type="EMBL" id="HIV27801.1"/>
    </source>
</evidence>
<dbReference type="SMART" id="SM00896">
    <property type="entry name" value="FDX-ACB"/>
    <property type="match status" value="1"/>
</dbReference>
<dbReference type="InterPro" id="IPR005146">
    <property type="entry name" value="B3/B4_tRNA-bd"/>
</dbReference>
<dbReference type="HAMAP" id="MF_00283">
    <property type="entry name" value="Phe_tRNA_synth_beta1"/>
    <property type="match status" value="1"/>
</dbReference>
<dbReference type="NCBIfam" id="NF045760">
    <property type="entry name" value="YtpR"/>
    <property type="match status" value="1"/>
</dbReference>
<evidence type="ECO:0000256" key="9">
    <source>
        <dbReference type="ARBA" id="ARBA00022840"/>
    </source>
</evidence>
<evidence type="ECO:0000256" key="14">
    <source>
        <dbReference type="ARBA" id="ARBA00049255"/>
    </source>
</evidence>
<dbReference type="InterPro" id="IPR033714">
    <property type="entry name" value="tRNA_bind_bactPheRS"/>
</dbReference>
<dbReference type="Gene3D" id="3.50.40.10">
    <property type="entry name" value="Phenylalanyl-trna Synthetase, Chain B, domain 3"/>
    <property type="match status" value="1"/>
</dbReference>
<dbReference type="GO" id="GO:0140096">
    <property type="term" value="F:catalytic activity, acting on a protein"/>
    <property type="evidence" value="ECO:0007669"/>
    <property type="project" value="UniProtKB-ARBA"/>
</dbReference>
<feature type="domain" description="TRNA-binding" evidence="17">
    <location>
        <begin position="39"/>
        <end position="152"/>
    </location>
</feature>
<dbReference type="GO" id="GO:0009328">
    <property type="term" value="C:phenylalanine-tRNA ligase complex"/>
    <property type="evidence" value="ECO:0007669"/>
    <property type="project" value="TreeGrafter"/>
</dbReference>
<evidence type="ECO:0000256" key="7">
    <source>
        <dbReference type="ARBA" id="ARBA00022723"/>
    </source>
</evidence>
<keyword evidence="8 15" id="KW-0547">Nucleotide-binding</keyword>
<comment type="caution">
    <text evidence="20">The sequence shown here is derived from an EMBL/GenBank/DDBJ whole genome shotgun (WGS) entry which is preliminary data.</text>
</comment>
<dbReference type="PANTHER" id="PTHR10947">
    <property type="entry name" value="PHENYLALANYL-TRNA SYNTHETASE BETA CHAIN AND LEUCINE-RICH REPEAT-CONTAINING PROTEIN 47"/>
    <property type="match status" value="1"/>
</dbReference>
<dbReference type="EC" id="6.1.1.20" evidence="15"/>
<dbReference type="Gene3D" id="3.30.56.10">
    <property type="match status" value="2"/>
</dbReference>
<evidence type="ECO:0000256" key="8">
    <source>
        <dbReference type="ARBA" id="ARBA00022741"/>
    </source>
</evidence>
<gene>
    <name evidence="15" type="primary">pheT</name>
    <name evidence="20" type="ORF">IAA64_07525</name>
</gene>
<dbReference type="Proteomes" id="UP000886884">
    <property type="component" value="Unassembled WGS sequence"/>
</dbReference>
<evidence type="ECO:0000259" key="18">
    <source>
        <dbReference type="PROSITE" id="PS51447"/>
    </source>
</evidence>
<reference evidence="20" key="1">
    <citation type="submission" date="2020-10" db="EMBL/GenBank/DDBJ databases">
        <authorList>
            <person name="Gilroy R."/>
        </authorList>
    </citation>
    <scope>NUCLEOTIDE SEQUENCE</scope>
    <source>
        <strain evidence="20">CHK183-6373</strain>
    </source>
</reference>
<evidence type="ECO:0000256" key="12">
    <source>
        <dbReference type="ARBA" id="ARBA00022917"/>
    </source>
</evidence>
<name>A0A9D1P7Y3_9FIRM</name>
<comment type="subunit">
    <text evidence="3 15">Tetramer of two alpha and two beta subunits.</text>
</comment>
<dbReference type="FunFam" id="3.30.70.380:FF:000001">
    <property type="entry name" value="Phenylalanine--tRNA ligase beta subunit"/>
    <property type="match status" value="1"/>
</dbReference>
<proteinExistence type="inferred from homology"/>
<dbReference type="PROSITE" id="PS50886">
    <property type="entry name" value="TRBD"/>
    <property type="match status" value="1"/>
</dbReference>
<dbReference type="InterPro" id="IPR036690">
    <property type="entry name" value="Fdx_antiC-bd_sf"/>
</dbReference>
<comment type="subcellular location">
    <subcellularLocation>
        <location evidence="1 15">Cytoplasm</location>
    </subcellularLocation>
</comment>
<keyword evidence="13 15" id="KW-0030">Aminoacyl-tRNA synthetase</keyword>
<accession>A0A9D1P7Y3</accession>
<dbReference type="Gene3D" id="3.30.930.10">
    <property type="entry name" value="Bira Bifunctional Protein, Domain 2"/>
    <property type="match status" value="1"/>
</dbReference>
<keyword evidence="6 15" id="KW-0436">Ligase</keyword>
<dbReference type="SUPFAM" id="SSF55681">
    <property type="entry name" value="Class II aaRS and biotin synthetases"/>
    <property type="match status" value="1"/>
</dbReference>
<dbReference type="CDD" id="cd00769">
    <property type="entry name" value="PheRS_beta_core"/>
    <property type="match status" value="1"/>
</dbReference>
<dbReference type="SMART" id="SM00873">
    <property type="entry name" value="B3_4"/>
    <property type="match status" value="1"/>
</dbReference>
<evidence type="ECO:0000256" key="2">
    <source>
        <dbReference type="ARBA" id="ARBA00008653"/>
    </source>
</evidence>
<evidence type="ECO:0000256" key="4">
    <source>
        <dbReference type="ARBA" id="ARBA00022490"/>
    </source>
</evidence>
<dbReference type="Pfam" id="PF03483">
    <property type="entry name" value="B3_4"/>
    <property type="match status" value="1"/>
</dbReference>
<dbReference type="NCBIfam" id="TIGR00472">
    <property type="entry name" value="pheT_bact"/>
    <property type="match status" value="1"/>
</dbReference>
<dbReference type="SUPFAM" id="SSF54991">
    <property type="entry name" value="Anticodon-binding domain of PheRS"/>
    <property type="match status" value="1"/>
</dbReference>
<dbReference type="SUPFAM" id="SSF46955">
    <property type="entry name" value="Putative DNA-binding domain"/>
    <property type="match status" value="1"/>
</dbReference>
<evidence type="ECO:0000256" key="16">
    <source>
        <dbReference type="PROSITE-ProRule" id="PRU00209"/>
    </source>
</evidence>
<comment type="catalytic activity">
    <reaction evidence="14 15">
        <text>tRNA(Phe) + L-phenylalanine + ATP = L-phenylalanyl-tRNA(Phe) + AMP + diphosphate + H(+)</text>
        <dbReference type="Rhea" id="RHEA:19413"/>
        <dbReference type="Rhea" id="RHEA-COMP:9668"/>
        <dbReference type="Rhea" id="RHEA-COMP:9699"/>
        <dbReference type="ChEBI" id="CHEBI:15378"/>
        <dbReference type="ChEBI" id="CHEBI:30616"/>
        <dbReference type="ChEBI" id="CHEBI:33019"/>
        <dbReference type="ChEBI" id="CHEBI:58095"/>
        <dbReference type="ChEBI" id="CHEBI:78442"/>
        <dbReference type="ChEBI" id="CHEBI:78531"/>
        <dbReference type="ChEBI" id="CHEBI:456215"/>
        <dbReference type="EC" id="6.1.1.20"/>
    </reaction>
</comment>
<keyword evidence="12 15" id="KW-0648">Protein biosynthesis</keyword>
<dbReference type="SUPFAM" id="SSF56037">
    <property type="entry name" value="PheT/TilS domain"/>
    <property type="match status" value="1"/>
</dbReference>
<keyword evidence="7 15" id="KW-0479">Metal-binding</keyword>
<dbReference type="InterPro" id="IPR045060">
    <property type="entry name" value="Phe-tRNA-ligase_IIc_bsu"/>
</dbReference>